<dbReference type="InterPro" id="IPR036515">
    <property type="entry name" value="Transposase_17_sf"/>
</dbReference>
<evidence type="ECO:0008006" key="3">
    <source>
        <dbReference type="Google" id="ProtNLM"/>
    </source>
</evidence>
<dbReference type="Proteomes" id="UP000001423">
    <property type="component" value="Chromosome"/>
</dbReference>
<dbReference type="EMBL" id="BX548175">
    <property type="protein sequence ID" value="CAE21014.1"/>
    <property type="molecule type" value="Genomic_DNA"/>
</dbReference>
<proteinExistence type="predicted"/>
<dbReference type="GO" id="GO:0003677">
    <property type="term" value="F:DNA binding"/>
    <property type="evidence" value="ECO:0007669"/>
    <property type="project" value="InterPro"/>
</dbReference>
<dbReference type="GO" id="GO:0004803">
    <property type="term" value="F:transposase activity"/>
    <property type="evidence" value="ECO:0007669"/>
    <property type="project" value="InterPro"/>
</dbReference>
<dbReference type="KEGG" id="pmt:PMT_0839"/>
<evidence type="ECO:0000313" key="1">
    <source>
        <dbReference type="EMBL" id="CAE21014.1"/>
    </source>
</evidence>
<reference evidence="1 2" key="1">
    <citation type="journal article" date="2003" name="Nature">
        <title>Genome divergence in two Prochlorococcus ecotypes reflects oceanic niche differentiation.</title>
        <authorList>
            <person name="Rocap G."/>
            <person name="Larimer F.W."/>
            <person name="Lamerdin J.E."/>
            <person name="Malfatti S."/>
            <person name="Chain P."/>
            <person name="Ahlgren N.A."/>
            <person name="Arellano A."/>
            <person name="Coleman M."/>
            <person name="Hauser L."/>
            <person name="Hess W.R."/>
            <person name="Johnson Z.I."/>
            <person name="Land M.L."/>
            <person name="Lindell D."/>
            <person name="Post A.F."/>
            <person name="Regala W."/>
            <person name="Shah M."/>
            <person name="Shaw S.L."/>
            <person name="Steglich C."/>
            <person name="Sullivan M.B."/>
            <person name="Ting C.S."/>
            <person name="Tolonen A."/>
            <person name="Webb E.A."/>
            <person name="Zinser E.R."/>
            <person name="Chisholm S.W."/>
        </authorList>
    </citation>
    <scope>NUCLEOTIDE SEQUENCE [LARGE SCALE GENOMIC DNA]</scope>
    <source>
        <strain evidence="2">MIT 9313</strain>
    </source>
</reference>
<dbReference type="Gene3D" id="3.30.70.1290">
    <property type="entry name" value="Transposase IS200-like"/>
    <property type="match status" value="1"/>
</dbReference>
<keyword evidence="2" id="KW-1185">Reference proteome</keyword>
<name>Q7V7B1_PROMM</name>
<dbReference type="eggNOG" id="COG1943">
    <property type="taxonomic scope" value="Bacteria"/>
</dbReference>
<protein>
    <recommendedName>
        <fullName evidence="3">Transposase IS200-like domain-containing protein</fullName>
    </recommendedName>
</protein>
<dbReference type="HOGENOM" id="CLU_1523841_0_0_3"/>
<dbReference type="GO" id="GO:0006313">
    <property type="term" value="P:DNA transposition"/>
    <property type="evidence" value="ECO:0007669"/>
    <property type="project" value="InterPro"/>
</dbReference>
<sequence length="176" mass="20795">MALNRLNGRYGHFWEARYFSTPIHPKDHRRMLNTLRYIHANPKATGLRKGFYDPYSNYGHYGRLQADGISEWSPAFLKLSATLDGCSRRYERFCQKYRHHSKGVAKCHWGSRMLKRFVQSSRSNRSKRNRISPGQQQLPFAFDVRPNQIPEGWHQVAVRFRKTNGIRDGDSRLLLW</sequence>
<accession>Q7V7B1</accession>
<organism evidence="1 2">
    <name type="scientific">Prochlorococcus marinus (strain MIT 9313)</name>
    <dbReference type="NCBI Taxonomy" id="74547"/>
    <lineage>
        <taxon>Bacteria</taxon>
        <taxon>Bacillati</taxon>
        <taxon>Cyanobacteriota</taxon>
        <taxon>Cyanophyceae</taxon>
        <taxon>Synechococcales</taxon>
        <taxon>Prochlorococcaceae</taxon>
        <taxon>Prochlorococcus</taxon>
    </lineage>
</organism>
<evidence type="ECO:0000313" key="2">
    <source>
        <dbReference type="Proteomes" id="UP000001423"/>
    </source>
</evidence>
<dbReference type="AlphaFoldDB" id="Q7V7B1"/>
<gene>
    <name evidence="1" type="ordered locus">PMT_0839</name>
</gene>